<reference evidence="2" key="1">
    <citation type="submission" date="2020-02" db="EMBL/GenBank/DDBJ databases">
        <authorList>
            <person name="Meier V. D."/>
        </authorList>
    </citation>
    <scope>NUCLEOTIDE SEQUENCE</scope>
    <source>
        <strain evidence="2">AVDCRST_MAG91</strain>
    </source>
</reference>
<feature type="compositionally biased region" description="Basic residues" evidence="1">
    <location>
        <begin position="1"/>
        <end position="12"/>
    </location>
</feature>
<accession>A0A6J4S8E5</accession>
<sequence length="51" mass="5831">EIWHRSTSRRPRLACSARGAAGRTARPSRFRHAGPDAFARRFSAMPRPQRL</sequence>
<evidence type="ECO:0000256" key="1">
    <source>
        <dbReference type="SAM" id="MobiDB-lite"/>
    </source>
</evidence>
<feature type="region of interest" description="Disordered" evidence="1">
    <location>
        <begin position="1"/>
        <end position="34"/>
    </location>
</feature>
<organism evidence="2">
    <name type="scientific">uncultured Sphingomonadaceae bacterium</name>
    <dbReference type="NCBI Taxonomy" id="169976"/>
    <lineage>
        <taxon>Bacteria</taxon>
        <taxon>Pseudomonadati</taxon>
        <taxon>Pseudomonadota</taxon>
        <taxon>Alphaproteobacteria</taxon>
        <taxon>Sphingomonadales</taxon>
        <taxon>Sphingomonadaceae</taxon>
        <taxon>environmental samples</taxon>
    </lineage>
</organism>
<feature type="non-terminal residue" evidence="2">
    <location>
        <position position="1"/>
    </location>
</feature>
<feature type="non-terminal residue" evidence="2">
    <location>
        <position position="51"/>
    </location>
</feature>
<dbReference type="AlphaFoldDB" id="A0A6J4S8E5"/>
<dbReference type="EMBL" id="CADCVX010000061">
    <property type="protein sequence ID" value="CAA9485315.1"/>
    <property type="molecule type" value="Genomic_DNA"/>
</dbReference>
<evidence type="ECO:0000313" key="2">
    <source>
        <dbReference type="EMBL" id="CAA9485315.1"/>
    </source>
</evidence>
<protein>
    <submittedName>
        <fullName evidence="2">Alternate gene name: yzbB</fullName>
    </submittedName>
</protein>
<proteinExistence type="predicted"/>
<name>A0A6J4S8E5_9SPHN</name>
<gene>
    <name evidence="2" type="ORF">AVDCRST_MAG91-238</name>
</gene>